<dbReference type="AlphaFoldDB" id="S7ZUP3"/>
<protein>
    <submittedName>
        <fullName evidence="1">Uncharacterized protein</fullName>
    </submittedName>
</protein>
<dbReference type="EMBL" id="KB644414">
    <property type="protein sequence ID" value="EPS32471.1"/>
    <property type="molecule type" value="Genomic_DNA"/>
</dbReference>
<accession>S7ZUP3</accession>
<keyword evidence="2" id="KW-1185">Reference proteome</keyword>
<gene>
    <name evidence="1" type="ORF">PDE_07431</name>
</gene>
<evidence type="ECO:0000313" key="1">
    <source>
        <dbReference type="EMBL" id="EPS32471.1"/>
    </source>
</evidence>
<name>S7ZUP3_PENO1</name>
<evidence type="ECO:0000313" key="2">
    <source>
        <dbReference type="Proteomes" id="UP000019376"/>
    </source>
</evidence>
<dbReference type="Proteomes" id="UP000019376">
    <property type="component" value="Unassembled WGS sequence"/>
</dbReference>
<proteinExistence type="predicted"/>
<reference evidence="1 2" key="1">
    <citation type="journal article" date="2013" name="PLoS ONE">
        <title>Genomic and secretomic analyses reveal unique features of the lignocellulolytic enzyme system of Penicillium decumbens.</title>
        <authorList>
            <person name="Liu G."/>
            <person name="Zhang L."/>
            <person name="Wei X."/>
            <person name="Zou G."/>
            <person name="Qin Y."/>
            <person name="Ma L."/>
            <person name="Li J."/>
            <person name="Zheng H."/>
            <person name="Wang S."/>
            <person name="Wang C."/>
            <person name="Xun L."/>
            <person name="Zhao G.-P."/>
            <person name="Zhou Z."/>
            <person name="Qu Y."/>
        </authorList>
    </citation>
    <scope>NUCLEOTIDE SEQUENCE [LARGE SCALE GENOMIC DNA]</scope>
    <source>
        <strain evidence="2">114-2 / CGMCC 5302</strain>
    </source>
</reference>
<dbReference type="HOGENOM" id="CLU_2543308_0_0_1"/>
<organism evidence="1 2">
    <name type="scientific">Penicillium oxalicum (strain 114-2 / CGMCC 5302)</name>
    <name type="common">Penicillium decumbens</name>
    <dbReference type="NCBI Taxonomy" id="933388"/>
    <lineage>
        <taxon>Eukaryota</taxon>
        <taxon>Fungi</taxon>
        <taxon>Dikarya</taxon>
        <taxon>Ascomycota</taxon>
        <taxon>Pezizomycotina</taxon>
        <taxon>Eurotiomycetes</taxon>
        <taxon>Eurotiomycetidae</taxon>
        <taxon>Eurotiales</taxon>
        <taxon>Aspergillaceae</taxon>
        <taxon>Penicillium</taxon>
    </lineage>
</organism>
<sequence length="83" mass="9426">MVRGEEIRLPSGNCPALFLTGRSELCMDMKRDLKAKILAQVKRWKCGVKVKKMRGPGIWCTRDFTFTYAEIERATEIASSTLS</sequence>